<name>A0A8C3JWT8_9CHAR</name>
<dbReference type="AlphaFoldDB" id="A0A8C3JWT8"/>
<dbReference type="Ensembl" id="ENSCPGT00000013196.1">
    <property type="protein sequence ID" value="ENSCPGP00000012033.1"/>
    <property type="gene ID" value="ENSCPGG00000008575.1"/>
</dbReference>
<dbReference type="Proteomes" id="UP000694419">
    <property type="component" value="Unplaced"/>
</dbReference>
<organism evidence="1 2">
    <name type="scientific">Calidris pygmaea</name>
    <name type="common">Spoon-billed sandpiper</name>
    <dbReference type="NCBI Taxonomy" id="425635"/>
    <lineage>
        <taxon>Eukaryota</taxon>
        <taxon>Metazoa</taxon>
        <taxon>Chordata</taxon>
        <taxon>Craniata</taxon>
        <taxon>Vertebrata</taxon>
        <taxon>Euteleostomi</taxon>
        <taxon>Archelosauria</taxon>
        <taxon>Archosauria</taxon>
        <taxon>Dinosauria</taxon>
        <taxon>Saurischia</taxon>
        <taxon>Theropoda</taxon>
        <taxon>Coelurosauria</taxon>
        <taxon>Aves</taxon>
        <taxon>Neognathae</taxon>
        <taxon>Neoaves</taxon>
        <taxon>Charadriiformes</taxon>
        <taxon>Scolopacidae</taxon>
        <taxon>Calidris</taxon>
    </lineage>
</organism>
<reference evidence="1" key="1">
    <citation type="submission" date="2025-08" db="UniProtKB">
        <authorList>
            <consortium name="Ensembl"/>
        </authorList>
    </citation>
    <scope>IDENTIFICATION</scope>
</reference>
<evidence type="ECO:0000313" key="1">
    <source>
        <dbReference type="Ensembl" id="ENSCPGP00000012033.1"/>
    </source>
</evidence>
<protein>
    <submittedName>
        <fullName evidence="1">Uncharacterized protein</fullName>
    </submittedName>
</protein>
<reference evidence="1" key="2">
    <citation type="submission" date="2025-09" db="UniProtKB">
        <authorList>
            <consortium name="Ensembl"/>
        </authorList>
    </citation>
    <scope>IDENTIFICATION</scope>
</reference>
<evidence type="ECO:0000313" key="2">
    <source>
        <dbReference type="Proteomes" id="UP000694419"/>
    </source>
</evidence>
<sequence length="108" mass="12582">MNRFGRQPTPAAVFCLFSSQITFCYRFLHLDDRSGCCLWGSPSCNCTLISNCLEEIQSIQATRRRPQIQHLARKKNTGKERDLREINLQYMQIPFALNSRFSVNFCRS</sequence>
<proteinExistence type="predicted"/>
<keyword evidence="2" id="KW-1185">Reference proteome</keyword>
<accession>A0A8C3JWT8</accession>